<dbReference type="InterPro" id="IPR039418">
    <property type="entry name" value="LexA-like"/>
</dbReference>
<feature type="DNA-binding region" description="H-T-H motif" evidence="12">
    <location>
        <begin position="26"/>
        <end position="46"/>
    </location>
</feature>
<dbReference type="HAMAP" id="MF_00015">
    <property type="entry name" value="LexA"/>
    <property type="match status" value="1"/>
</dbReference>
<dbReference type="GO" id="GO:0006260">
    <property type="term" value="P:DNA replication"/>
    <property type="evidence" value="ECO:0007669"/>
    <property type="project" value="UniProtKB-UniRule"/>
</dbReference>
<keyword evidence="6 12" id="KW-0068">Autocatalytic cleavage</keyword>
<comment type="subunit">
    <text evidence="12">Homodimer.</text>
</comment>
<dbReference type="NCBIfam" id="TIGR00498">
    <property type="entry name" value="lexA"/>
    <property type="match status" value="1"/>
</dbReference>
<organism evidence="16 17">
    <name type="scientific">Puniceispirillum marinum (strain IMCC1322)</name>
    <dbReference type="NCBI Taxonomy" id="488538"/>
    <lineage>
        <taxon>Bacteria</taxon>
        <taxon>Pseudomonadati</taxon>
        <taxon>Pseudomonadota</taxon>
        <taxon>Alphaproteobacteria</taxon>
        <taxon>Candidatus Puniceispirillales</taxon>
        <taxon>Candidatus Puniceispirillaceae</taxon>
        <taxon>Candidatus Puniceispirillum</taxon>
    </lineage>
</organism>
<protein>
    <recommendedName>
        <fullName evidence="12">LexA repressor</fullName>
        <ecNumber evidence="12">3.4.21.88</ecNumber>
    </recommendedName>
</protein>
<evidence type="ECO:0000256" key="1">
    <source>
        <dbReference type="ARBA" id="ARBA00007484"/>
    </source>
</evidence>
<evidence type="ECO:0000313" key="17">
    <source>
        <dbReference type="Proteomes" id="UP000007460"/>
    </source>
</evidence>
<dbReference type="Gene3D" id="2.10.109.10">
    <property type="entry name" value="Umud Fragment, subunit A"/>
    <property type="match status" value="1"/>
</dbReference>
<feature type="domain" description="LexA repressor DNA-binding" evidence="15">
    <location>
        <begin position="2"/>
        <end position="63"/>
    </location>
</feature>
<evidence type="ECO:0000256" key="2">
    <source>
        <dbReference type="ARBA" id="ARBA00022491"/>
    </source>
</evidence>
<evidence type="ECO:0000259" key="15">
    <source>
        <dbReference type="Pfam" id="PF01726"/>
    </source>
</evidence>
<feature type="active site" description="For autocatalytic cleavage activity" evidence="12">
    <location>
        <position position="170"/>
    </location>
</feature>
<keyword evidence="9 12" id="KW-0804">Transcription</keyword>
<dbReference type="CDD" id="cd06529">
    <property type="entry name" value="S24_LexA-like"/>
    <property type="match status" value="1"/>
</dbReference>
<dbReference type="InterPro" id="IPR036390">
    <property type="entry name" value="WH_DNA-bd_sf"/>
</dbReference>
<evidence type="ECO:0000256" key="11">
    <source>
        <dbReference type="ARBA" id="ARBA00023236"/>
    </source>
</evidence>
<evidence type="ECO:0000256" key="8">
    <source>
        <dbReference type="ARBA" id="ARBA00023125"/>
    </source>
</evidence>
<keyword evidence="17" id="KW-1185">Reference proteome</keyword>
<dbReference type="SUPFAM" id="SSF51306">
    <property type="entry name" value="LexA/Signal peptidase"/>
    <property type="match status" value="1"/>
</dbReference>
<comment type="similarity">
    <text evidence="1 12 13">Belongs to the peptidase S24 family.</text>
</comment>
<evidence type="ECO:0000256" key="10">
    <source>
        <dbReference type="ARBA" id="ARBA00023204"/>
    </source>
</evidence>
<keyword evidence="10 12" id="KW-0234">DNA repair</keyword>
<keyword evidence="8 12" id="KW-0238">DNA-binding</keyword>
<dbReference type="GO" id="GO:0006281">
    <property type="term" value="P:DNA repair"/>
    <property type="evidence" value="ECO:0007669"/>
    <property type="project" value="UniProtKB-UniRule"/>
</dbReference>
<dbReference type="EMBL" id="CP001751">
    <property type="protein sequence ID" value="ADE38744.1"/>
    <property type="molecule type" value="Genomic_DNA"/>
</dbReference>
<sequence length="211" mass="22733">MLTRKQSELLDYLTTHLATHDVPPSFDEMRNALGLASKSGIHRLVSGLEERGYIRRLPNRARAIEILRPAGEPSAMANAVAAAADIIALPFLGRIAAGTPIEALSDPTRQLEVPASMIGNGEHFALEIVGDSMIDAGILEGDTVVIERANTASHGEIIVALINKQEATLKTLLKEPGRIGLEAANPQYETRYFSTDAVEVQGKLAGLIRNY</sequence>
<feature type="active site" description="For autocatalytic cleavage activity" evidence="12">
    <location>
        <position position="132"/>
    </location>
</feature>
<reference evidence="16 17" key="1">
    <citation type="journal article" date="2010" name="J. Bacteriol.">
        <title>Complete genome sequence of "Candidatus Puniceispirillum marinum" IMCC1322, a representative of the SAR116 clade in the Alphaproteobacteria.</title>
        <authorList>
            <person name="Oh H.M."/>
            <person name="Kwon K.K."/>
            <person name="Kang I."/>
            <person name="Kang S.G."/>
            <person name="Lee J.H."/>
            <person name="Kim S.J."/>
            <person name="Cho J.C."/>
        </authorList>
    </citation>
    <scope>NUCLEOTIDE SEQUENCE [LARGE SCALE GENOMIC DNA]</scope>
    <source>
        <strain evidence="16 17">IMCC1322</strain>
    </source>
</reference>
<dbReference type="SUPFAM" id="SSF46785">
    <property type="entry name" value="Winged helix' DNA-binding domain"/>
    <property type="match status" value="1"/>
</dbReference>
<evidence type="ECO:0000256" key="7">
    <source>
        <dbReference type="ARBA" id="ARBA00023015"/>
    </source>
</evidence>
<dbReference type="OrthoDB" id="9802364at2"/>
<dbReference type="InterPro" id="IPR036388">
    <property type="entry name" value="WH-like_DNA-bd_sf"/>
</dbReference>
<keyword evidence="11 12" id="KW-0742">SOS response</keyword>
<dbReference type="MEROPS" id="S24.001"/>
<dbReference type="Pfam" id="PF01726">
    <property type="entry name" value="LexA_DNA_bind"/>
    <property type="match status" value="1"/>
</dbReference>
<keyword evidence="7 12" id="KW-0805">Transcription regulation</keyword>
<evidence type="ECO:0000313" key="16">
    <source>
        <dbReference type="EMBL" id="ADE38744.1"/>
    </source>
</evidence>
<evidence type="ECO:0000259" key="14">
    <source>
        <dbReference type="Pfam" id="PF00717"/>
    </source>
</evidence>
<dbReference type="InterPro" id="IPR006197">
    <property type="entry name" value="Peptidase_S24_LexA"/>
</dbReference>
<evidence type="ECO:0000256" key="9">
    <source>
        <dbReference type="ARBA" id="ARBA00023163"/>
    </source>
</evidence>
<evidence type="ECO:0000256" key="13">
    <source>
        <dbReference type="RuleBase" id="RU003991"/>
    </source>
</evidence>
<dbReference type="Proteomes" id="UP000007460">
    <property type="component" value="Chromosome"/>
</dbReference>
<dbReference type="EC" id="3.4.21.88" evidence="12"/>
<proteinExistence type="inferred from homology"/>
<evidence type="ECO:0000256" key="6">
    <source>
        <dbReference type="ARBA" id="ARBA00022813"/>
    </source>
</evidence>
<dbReference type="InterPro" id="IPR036286">
    <property type="entry name" value="LexA/Signal_pep-like_sf"/>
</dbReference>
<dbReference type="GO" id="GO:0003677">
    <property type="term" value="F:DNA binding"/>
    <property type="evidence" value="ECO:0007669"/>
    <property type="project" value="UniProtKB-UniRule"/>
</dbReference>
<comment type="catalytic activity">
    <reaction evidence="12">
        <text>Hydrolysis of Ala-|-Gly bond in repressor LexA.</text>
        <dbReference type="EC" id="3.4.21.88"/>
    </reaction>
</comment>
<dbReference type="RefSeq" id="WP_013045373.1">
    <property type="nucleotide sequence ID" value="NC_014010.1"/>
</dbReference>
<dbReference type="HOGENOM" id="CLU_066192_45_2_5"/>
<accession>D5BR30</accession>
<dbReference type="AlphaFoldDB" id="D5BR30"/>
<dbReference type="GO" id="GO:0009432">
    <property type="term" value="P:SOS response"/>
    <property type="evidence" value="ECO:0007669"/>
    <property type="project" value="UniProtKB-UniRule"/>
</dbReference>
<evidence type="ECO:0000256" key="3">
    <source>
        <dbReference type="ARBA" id="ARBA00022705"/>
    </source>
</evidence>
<feature type="domain" description="Peptidase S24/S26A/S26B/S26C" evidence="14">
    <location>
        <begin position="90"/>
        <end position="204"/>
    </location>
</feature>
<feature type="site" description="Cleavage; by autolysis" evidence="12">
    <location>
        <begin position="97"/>
        <end position="98"/>
    </location>
</feature>
<evidence type="ECO:0000256" key="4">
    <source>
        <dbReference type="ARBA" id="ARBA00022763"/>
    </source>
</evidence>
<keyword evidence="3 12" id="KW-0235">DNA replication</keyword>
<dbReference type="GO" id="GO:0004252">
    <property type="term" value="F:serine-type endopeptidase activity"/>
    <property type="evidence" value="ECO:0007669"/>
    <property type="project" value="UniProtKB-UniRule"/>
</dbReference>
<keyword evidence="2 12" id="KW-0678">Repressor</keyword>
<dbReference type="eggNOG" id="COG1974">
    <property type="taxonomic scope" value="Bacteria"/>
</dbReference>
<dbReference type="Pfam" id="PF00717">
    <property type="entry name" value="Peptidase_S24"/>
    <property type="match status" value="1"/>
</dbReference>
<comment type="function">
    <text evidence="12">Represses a number of genes involved in the response to DNA damage (SOS response), including recA and lexA. In the presence of single-stranded DNA, RecA interacts with LexA causing an autocatalytic cleavage which disrupts the DNA-binding part of LexA, leading to derepression of the SOS regulon and eventually DNA repair.</text>
</comment>
<dbReference type="InterPro" id="IPR006200">
    <property type="entry name" value="LexA"/>
</dbReference>
<dbReference type="InterPro" id="IPR015927">
    <property type="entry name" value="Peptidase_S24_S26A/B/C"/>
</dbReference>
<keyword evidence="4 12" id="KW-0227">DNA damage</keyword>
<gene>
    <name evidence="12" type="primary">lexA</name>
    <name evidence="16" type="ordered locus">SAR116_0502</name>
</gene>
<dbReference type="GO" id="GO:0006508">
    <property type="term" value="P:proteolysis"/>
    <property type="evidence" value="ECO:0007669"/>
    <property type="project" value="InterPro"/>
</dbReference>
<dbReference type="PANTHER" id="PTHR33516:SF2">
    <property type="entry name" value="LEXA REPRESSOR-RELATED"/>
    <property type="match status" value="1"/>
</dbReference>
<name>D5BR30_PUNMI</name>
<dbReference type="InterPro" id="IPR006199">
    <property type="entry name" value="LexA_DNA-bd_dom"/>
</dbReference>
<evidence type="ECO:0000256" key="12">
    <source>
        <dbReference type="HAMAP-Rule" id="MF_00015"/>
    </source>
</evidence>
<dbReference type="KEGG" id="apb:SAR116_0502"/>
<dbReference type="GO" id="GO:0045892">
    <property type="term" value="P:negative regulation of DNA-templated transcription"/>
    <property type="evidence" value="ECO:0007669"/>
    <property type="project" value="UniProtKB-UniRule"/>
</dbReference>
<keyword evidence="5 12" id="KW-0378">Hydrolase</keyword>
<dbReference type="PANTHER" id="PTHR33516">
    <property type="entry name" value="LEXA REPRESSOR"/>
    <property type="match status" value="1"/>
</dbReference>
<dbReference type="STRING" id="488538.SAR116_0502"/>
<evidence type="ECO:0000256" key="5">
    <source>
        <dbReference type="ARBA" id="ARBA00022801"/>
    </source>
</evidence>
<dbReference type="Gene3D" id="1.10.10.10">
    <property type="entry name" value="Winged helix-like DNA-binding domain superfamily/Winged helix DNA-binding domain"/>
    <property type="match status" value="1"/>
</dbReference>
<dbReference type="InterPro" id="IPR050077">
    <property type="entry name" value="LexA_repressor"/>
</dbReference>
<dbReference type="PRINTS" id="PR00726">
    <property type="entry name" value="LEXASERPTASE"/>
</dbReference>